<reference evidence="4 6" key="2">
    <citation type="submission" date="2020-04" db="EMBL/GenBank/DDBJ databases">
        <authorList>
            <person name="Pieper L."/>
        </authorList>
    </citation>
    <scope>NUCLEOTIDE SEQUENCE [LARGE SCALE GENOMIC DNA]</scope>
    <source>
        <strain evidence="4 6">B33</strain>
    </source>
</reference>
<organism evidence="2 5">
    <name type="scientific">Phocaeicola vulgatus</name>
    <name type="common">Bacteroides vulgatus</name>
    <dbReference type="NCBI Taxonomy" id="821"/>
    <lineage>
        <taxon>Bacteria</taxon>
        <taxon>Pseudomonadati</taxon>
        <taxon>Bacteroidota</taxon>
        <taxon>Bacteroidia</taxon>
        <taxon>Bacteroidales</taxon>
        <taxon>Bacteroidaceae</taxon>
        <taxon>Phocaeicola</taxon>
    </lineage>
</organism>
<reference evidence="3" key="4">
    <citation type="submission" date="2023-10" db="EMBL/GenBank/DDBJ databases">
        <title>Genome of potential pathogenic bacteria in Crohn's disease.</title>
        <authorList>
            <person name="Rodriguez-Palacios A."/>
        </authorList>
    </citation>
    <scope>NUCLEOTIDE SEQUENCE</scope>
    <source>
        <strain evidence="3">CavFT-hAR107</strain>
    </source>
</reference>
<dbReference type="CDD" id="cd05403">
    <property type="entry name" value="NT_KNTase_like"/>
    <property type="match status" value="1"/>
</dbReference>
<evidence type="ECO:0000259" key="1">
    <source>
        <dbReference type="Pfam" id="PF01909"/>
    </source>
</evidence>
<accession>A0A174ASV7</accession>
<dbReference type="Proteomes" id="UP000524321">
    <property type="component" value="Unassembled WGS sequence"/>
</dbReference>
<keyword evidence="3" id="KW-0548">Nucleotidyltransferase</keyword>
<dbReference type="EMBL" id="CYZI01000003">
    <property type="protein sequence ID" value="CUN90465.1"/>
    <property type="molecule type" value="Genomic_DNA"/>
</dbReference>
<dbReference type="Proteomes" id="UP000095333">
    <property type="component" value="Unassembled WGS sequence"/>
</dbReference>
<dbReference type="Pfam" id="PF01909">
    <property type="entry name" value="NTP_transf_2"/>
    <property type="match status" value="1"/>
</dbReference>
<dbReference type="InterPro" id="IPR043519">
    <property type="entry name" value="NT_sf"/>
</dbReference>
<dbReference type="EC" id="2.7.7.-" evidence="3"/>
<dbReference type="Gene3D" id="3.30.460.10">
    <property type="entry name" value="Beta Polymerase, domain 2"/>
    <property type="match status" value="1"/>
</dbReference>
<protein>
    <submittedName>
        <fullName evidence="2 3">Nucleotidyltransferase domain</fullName>
        <ecNumber evidence="3">2.7.7.-</ecNumber>
    </submittedName>
</protein>
<reference evidence="4 6" key="3">
    <citation type="submission" date="2020-07" db="EMBL/GenBank/DDBJ databases">
        <title>Bacterial metabolism rescues the inhibition of intestinal drug absorption by food and drug additives.</title>
        <authorList>
            <person name="Zou L."/>
            <person name="Spanogiannopoulos P."/>
            <person name="Chien H.-C."/>
            <person name="Pieper L.M."/>
            <person name="Cai W."/>
            <person name="Khuri N."/>
            <person name="Pottel J."/>
            <person name="Vora B."/>
            <person name="Ni Z."/>
            <person name="Tsakalozou E."/>
            <person name="Zhang W."/>
            <person name="Shoichet B.K."/>
            <person name="Giacomini K.M."/>
            <person name="Turnbaugh P.J."/>
        </authorList>
    </citation>
    <scope>NUCLEOTIDE SEQUENCE [LARGE SCALE GENOMIC DNA]</scope>
    <source>
        <strain evidence="4 6">B33</strain>
    </source>
</reference>
<dbReference type="AlphaFoldDB" id="A0A174ASV7"/>
<evidence type="ECO:0000313" key="3">
    <source>
        <dbReference type="EMBL" id="MDU0250253.1"/>
    </source>
</evidence>
<feature type="domain" description="Polymerase nucleotidyl transferase" evidence="1">
    <location>
        <begin position="13"/>
        <end position="96"/>
    </location>
</feature>
<dbReference type="InterPro" id="IPR052548">
    <property type="entry name" value="Type_VII_TA_antitoxin"/>
</dbReference>
<dbReference type="PANTHER" id="PTHR33933:SF1">
    <property type="entry name" value="PROTEIN ADENYLYLTRANSFERASE MNTA-RELATED"/>
    <property type="match status" value="1"/>
</dbReference>
<evidence type="ECO:0000313" key="2">
    <source>
        <dbReference type="EMBL" id="CUN90465.1"/>
    </source>
</evidence>
<keyword evidence="2" id="KW-0808">Transferase</keyword>
<dbReference type="SUPFAM" id="SSF81301">
    <property type="entry name" value="Nucleotidyltransferase"/>
    <property type="match status" value="1"/>
</dbReference>
<dbReference type="GO" id="GO:0016779">
    <property type="term" value="F:nucleotidyltransferase activity"/>
    <property type="evidence" value="ECO:0007669"/>
    <property type="project" value="UniProtKB-KW"/>
</dbReference>
<evidence type="ECO:0000313" key="4">
    <source>
        <dbReference type="EMBL" id="NVB75920.1"/>
    </source>
</evidence>
<dbReference type="GeneID" id="23319089"/>
<dbReference type="Proteomes" id="UP001181258">
    <property type="component" value="Unassembled WGS sequence"/>
</dbReference>
<dbReference type="RefSeq" id="WP_005838989.1">
    <property type="nucleotide sequence ID" value="NZ_BAABZK010000001.1"/>
</dbReference>
<dbReference type="PANTHER" id="PTHR33933">
    <property type="entry name" value="NUCLEOTIDYLTRANSFERASE"/>
    <property type="match status" value="1"/>
</dbReference>
<reference evidence="2 5" key="1">
    <citation type="submission" date="2015-09" db="EMBL/GenBank/DDBJ databases">
        <authorList>
            <consortium name="Pathogen Informatics"/>
        </authorList>
    </citation>
    <scope>NUCLEOTIDE SEQUENCE [LARGE SCALE GENOMIC DNA]</scope>
    <source>
        <strain evidence="2 5">2789STDY5834842</strain>
    </source>
</reference>
<name>A0A174ASV7_PHOVU</name>
<gene>
    <name evidence="2" type="ORF">ERS852457_01016</name>
    <name evidence="4" type="ORF">HUV05_20895</name>
    <name evidence="3" type="ORF">RVY68_16575</name>
</gene>
<proteinExistence type="predicted"/>
<dbReference type="EMBL" id="JABWDJ010000162">
    <property type="protein sequence ID" value="NVB75920.1"/>
    <property type="molecule type" value="Genomic_DNA"/>
</dbReference>
<dbReference type="InterPro" id="IPR002934">
    <property type="entry name" value="Polymerase_NTP_transf_dom"/>
</dbReference>
<evidence type="ECO:0000313" key="5">
    <source>
        <dbReference type="Proteomes" id="UP000095333"/>
    </source>
</evidence>
<sequence length="107" mass="12718">MMKQKEEILYAIKEVIAQVMPTGARVVLLGSQVRNDAREDSDWDILILLDKEKLEEADHDKYVYPLFELDWKIDVEIHPIMYTLKDWLKRNFSLFYKNVEQDGIVLC</sequence>
<evidence type="ECO:0000313" key="6">
    <source>
        <dbReference type="Proteomes" id="UP000524321"/>
    </source>
</evidence>
<dbReference type="EMBL" id="JAWDHD010000012">
    <property type="protein sequence ID" value="MDU0250253.1"/>
    <property type="molecule type" value="Genomic_DNA"/>
</dbReference>